<organism evidence="1 2">
    <name type="scientific">Candidatus Nitrosomarinus catalinensis</name>
    <dbReference type="NCBI Taxonomy" id="1898749"/>
    <lineage>
        <taxon>Archaea</taxon>
        <taxon>Nitrososphaerota</taxon>
        <taxon>Nitrososphaeria</taxon>
        <taxon>Nitrosopumilales</taxon>
        <taxon>Nitrosopumilaceae</taxon>
        <taxon>Candidatus Nitrosomarinus</taxon>
    </lineage>
</organism>
<proteinExistence type="predicted"/>
<dbReference type="InterPro" id="IPR011989">
    <property type="entry name" value="ARM-like"/>
</dbReference>
<evidence type="ECO:0000313" key="2">
    <source>
        <dbReference type="Proteomes" id="UP000249949"/>
    </source>
</evidence>
<dbReference type="KEGG" id="nct:NMSP_1458"/>
<dbReference type="EMBL" id="CP021324">
    <property type="protein sequence ID" value="ARS65065.1"/>
    <property type="molecule type" value="Genomic_DNA"/>
</dbReference>
<evidence type="ECO:0000313" key="1">
    <source>
        <dbReference type="EMBL" id="ARS65065.1"/>
    </source>
</evidence>
<dbReference type="SUPFAM" id="SSF48371">
    <property type="entry name" value="ARM repeat"/>
    <property type="match status" value="1"/>
</dbReference>
<dbReference type="GeneID" id="32901907"/>
<sequence>MENILKILETGQSQKKIEILETLHDTNNLKILQQIISRLNDDSIEVRGEAFNALVLNQNEISKILIKNLNSPNKNIKAFTSLVLANRNDKNAIPKIMKIVNDEHERVRSCAIGALGYLKAENISEIVLKLISDSSLEVQISALNTAIQTKISIPEQKIKEMSKNNDVQIKNLLLKLKK</sequence>
<keyword evidence="1" id="KW-0456">Lyase</keyword>
<dbReference type="OrthoDB" id="12160at2157"/>
<reference evidence="1 2" key="1">
    <citation type="journal article" date="2017" name="Environ. Microbiol.">
        <title>Genome and epigenome of a novel marine Thaumarchaeota strain suggest viral infection, phosphorothioation DNA modification and multiple restriction systems.</title>
        <authorList>
            <person name="Ahlgren N.A."/>
            <person name="Chen Y."/>
            <person name="Needham D.M."/>
            <person name="Parada A.E."/>
            <person name="Sachdeva R."/>
            <person name="Trinh V."/>
            <person name="Chen T."/>
            <person name="Fuhrman J.A."/>
        </authorList>
    </citation>
    <scope>NUCLEOTIDE SEQUENCE [LARGE SCALE GENOMIC DNA]</scope>
    <source>
        <strain evidence="1 2">SPOT01</strain>
    </source>
</reference>
<protein>
    <submittedName>
        <fullName evidence="1">Putative lyase</fullName>
    </submittedName>
</protein>
<accession>A0A2Z2HMY1</accession>
<dbReference type="RefSeq" id="WP_086908083.1">
    <property type="nucleotide sequence ID" value="NZ_CP021324.1"/>
</dbReference>
<gene>
    <name evidence="1" type="ORF">NMSP_1458</name>
</gene>
<dbReference type="AlphaFoldDB" id="A0A2Z2HMY1"/>
<name>A0A2Z2HMY1_9ARCH</name>
<dbReference type="GO" id="GO:0016829">
    <property type="term" value="F:lyase activity"/>
    <property type="evidence" value="ECO:0007669"/>
    <property type="project" value="UniProtKB-KW"/>
</dbReference>
<dbReference type="InterPro" id="IPR016024">
    <property type="entry name" value="ARM-type_fold"/>
</dbReference>
<dbReference type="Proteomes" id="UP000249949">
    <property type="component" value="Chromosome"/>
</dbReference>
<dbReference type="Gene3D" id="1.25.10.10">
    <property type="entry name" value="Leucine-rich Repeat Variant"/>
    <property type="match status" value="1"/>
</dbReference>
<keyword evidence="2" id="KW-1185">Reference proteome</keyword>
<dbReference type="Pfam" id="PF13646">
    <property type="entry name" value="HEAT_2"/>
    <property type="match status" value="1"/>
</dbReference>